<feature type="coiled-coil region" evidence="6">
    <location>
        <begin position="54"/>
        <end position="109"/>
    </location>
</feature>
<evidence type="ECO:0000256" key="3">
    <source>
        <dbReference type="ARBA" id="ARBA00022782"/>
    </source>
</evidence>
<keyword evidence="3" id="KW-0221">Differentiation</keyword>
<dbReference type="PANTHER" id="PTHR33405:SF4">
    <property type="entry name" value="PROTEIN FLX-LIKE 2"/>
    <property type="match status" value="1"/>
</dbReference>
<evidence type="ECO:0000256" key="4">
    <source>
        <dbReference type="ARBA" id="ARBA00023054"/>
    </source>
</evidence>
<keyword evidence="8" id="KW-1133">Transmembrane helix</keyword>
<dbReference type="PANTHER" id="PTHR33405">
    <property type="entry name" value="PROTEIN FLX-LIKE 2"/>
    <property type="match status" value="1"/>
</dbReference>
<sequence length="456" mass="50204">MGSKGRMPPYHNRPHPGPDPGTVHGMIHRDPYGPGMLPPPGPGPFPYDVMPPPLEILEQKLVAQRGELQKLAVENDRLAASHASLRKELAAAQQEMQRLQAQGQAMKAADEQEMRGLLDKIAKMDADLKACESMKVELQQSHAEVQNLVVVRQQLAADTQKLSKDLQRNLGEAHQLPALMAERDASRQEYHHLRSTYEYERKLGMDHSESLQVMKRNYDTMVAELEKLRAELMNTSNIDRGTLYNTNTTQKHDVASRSSLPVGQIAYDGGYGAAQGRMSPAGLGDPLSRNPAGTAPHTGFDPSRGNIMYDTSHIASFSSSKAGGHDASRGAMGYNSLKGHTTFICLGTNCIHVWIYTGATLTCICAHSTVILWRNNSTIIIWISASTVSLCPSTGGVTLWVRQKTLWKALGNLEVHIASIKMFFLSGNPEIKRVPNCPVKERASLWLARGNLHLPR</sequence>
<dbReference type="AlphaFoldDB" id="A0A8J5S6M2"/>
<evidence type="ECO:0000256" key="8">
    <source>
        <dbReference type="SAM" id="Phobius"/>
    </source>
</evidence>
<evidence type="ECO:0000313" key="10">
    <source>
        <dbReference type="Proteomes" id="UP000729402"/>
    </source>
</evidence>
<evidence type="ECO:0000313" key="9">
    <source>
        <dbReference type="EMBL" id="KAG8058342.1"/>
    </source>
</evidence>
<evidence type="ECO:0000256" key="7">
    <source>
        <dbReference type="SAM" id="MobiDB-lite"/>
    </source>
</evidence>
<keyword evidence="4 6" id="KW-0175">Coiled coil</keyword>
<evidence type="ECO:0008006" key="11">
    <source>
        <dbReference type="Google" id="ProtNLM"/>
    </source>
</evidence>
<evidence type="ECO:0000256" key="1">
    <source>
        <dbReference type="ARBA" id="ARBA00005405"/>
    </source>
</evidence>
<gene>
    <name evidence="9" type="ORF">GUJ93_ZPchr0002g23598</name>
</gene>
<comment type="caution">
    <text evidence="9">The sequence shown here is derived from an EMBL/GenBank/DDBJ whole genome shotgun (WGS) entry which is preliminary data.</text>
</comment>
<name>A0A8J5S6M2_ZIZPA</name>
<keyword evidence="2" id="KW-0217">Developmental protein</keyword>
<comment type="similarity">
    <text evidence="1">Belongs to the FLX family.</text>
</comment>
<protein>
    <recommendedName>
        <fullName evidence="11">Protein FLX-like 2</fullName>
    </recommendedName>
</protein>
<keyword evidence="8" id="KW-0472">Membrane</keyword>
<dbReference type="Proteomes" id="UP000729402">
    <property type="component" value="Unassembled WGS sequence"/>
</dbReference>
<feature type="region of interest" description="Disordered" evidence="7">
    <location>
        <begin position="278"/>
        <end position="301"/>
    </location>
</feature>
<reference evidence="9" key="1">
    <citation type="journal article" date="2021" name="bioRxiv">
        <title>Whole Genome Assembly and Annotation of Northern Wild Rice, Zizania palustris L., Supports a Whole Genome Duplication in the Zizania Genus.</title>
        <authorList>
            <person name="Haas M."/>
            <person name="Kono T."/>
            <person name="Macchietto M."/>
            <person name="Millas R."/>
            <person name="McGilp L."/>
            <person name="Shao M."/>
            <person name="Duquette J."/>
            <person name="Hirsch C.N."/>
            <person name="Kimball J."/>
        </authorList>
    </citation>
    <scope>NUCLEOTIDE SEQUENCE</scope>
    <source>
        <tissue evidence="9">Fresh leaf tissue</tissue>
    </source>
</reference>
<accession>A0A8J5S6M2</accession>
<reference evidence="9" key="2">
    <citation type="submission" date="2021-02" db="EMBL/GenBank/DDBJ databases">
        <authorList>
            <person name="Kimball J.A."/>
            <person name="Haas M.W."/>
            <person name="Macchietto M."/>
            <person name="Kono T."/>
            <person name="Duquette J."/>
            <person name="Shao M."/>
        </authorList>
    </citation>
    <scope>NUCLEOTIDE SEQUENCE</scope>
    <source>
        <tissue evidence="9">Fresh leaf tissue</tissue>
    </source>
</reference>
<keyword evidence="5" id="KW-0287">Flowering</keyword>
<dbReference type="EMBL" id="JAAALK010000287">
    <property type="protein sequence ID" value="KAG8058342.1"/>
    <property type="molecule type" value="Genomic_DNA"/>
</dbReference>
<dbReference type="InterPro" id="IPR040353">
    <property type="entry name" value="FLX/FLX-like"/>
</dbReference>
<keyword evidence="8" id="KW-0812">Transmembrane</keyword>
<keyword evidence="10" id="KW-1185">Reference proteome</keyword>
<dbReference type="GO" id="GO:0009908">
    <property type="term" value="P:flower development"/>
    <property type="evidence" value="ECO:0007669"/>
    <property type="project" value="UniProtKB-KW"/>
</dbReference>
<proteinExistence type="inferred from homology"/>
<evidence type="ECO:0000256" key="6">
    <source>
        <dbReference type="SAM" id="Coils"/>
    </source>
</evidence>
<organism evidence="9 10">
    <name type="scientific">Zizania palustris</name>
    <name type="common">Northern wild rice</name>
    <dbReference type="NCBI Taxonomy" id="103762"/>
    <lineage>
        <taxon>Eukaryota</taxon>
        <taxon>Viridiplantae</taxon>
        <taxon>Streptophyta</taxon>
        <taxon>Embryophyta</taxon>
        <taxon>Tracheophyta</taxon>
        <taxon>Spermatophyta</taxon>
        <taxon>Magnoliopsida</taxon>
        <taxon>Liliopsida</taxon>
        <taxon>Poales</taxon>
        <taxon>Poaceae</taxon>
        <taxon>BOP clade</taxon>
        <taxon>Oryzoideae</taxon>
        <taxon>Oryzeae</taxon>
        <taxon>Zizaniinae</taxon>
        <taxon>Zizania</taxon>
    </lineage>
</organism>
<dbReference type="GO" id="GO:0030154">
    <property type="term" value="P:cell differentiation"/>
    <property type="evidence" value="ECO:0007669"/>
    <property type="project" value="UniProtKB-KW"/>
</dbReference>
<evidence type="ECO:0000256" key="2">
    <source>
        <dbReference type="ARBA" id="ARBA00022473"/>
    </source>
</evidence>
<feature type="coiled-coil region" evidence="6">
    <location>
        <begin position="211"/>
        <end position="238"/>
    </location>
</feature>
<feature type="transmembrane region" description="Helical" evidence="8">
    <location>
        <begin position="379"/>
        <end position="401"/>
    </location>
</feature>
<dbReference type="OrthoDB" id="1911379at2759"/>
<feature type="region of interest" description="Disordered" evidence="7">
    <location>
        <begin position="1"/>
        <end position="42"/>
    </location>
</feature>
<feature type="transmembrane region" description="Helical" evidence="8">
    <location>
        <begin position="353"/>
        <end position="373"/>
    </location>
</feature>
<evidence type="ECO:0000256" key="5">
    <source>
        <dbReference type="ARBA" id="ARBA00023089"/>
    </source>
</evidence>